<dbReference type="EMBL" id="JACXVP010000004">
    <property type="protein sequence ID" value="KAG5611919.1"/>
    <property type="molecule type" value="Genomic_DNA"/>
</dbReference>
<keyword evidence="3" id="KW-1185">Reference proteome</keyword>
<dbReference type="OrthoDB" id="10417296at2759"/>
<protein>
    <submittedName>
        <fullName evidence="2">Uncharacterized protein</fullName>
    </submittedName>
</protein>
<evidence type="ECO:0000256" key="1">
    <source>
        <dbReference type="SAM" id="MobiDB-lite"/>
    </source>
</evidence>
<accession>A0A9J5ZIM1</accession>
<feature type="compositionally biased region" description="Polar residues" evidence="1">
    <location>
        <begin position="64"/>
        <end position="75"/>
    </location>
</feature>
<evidence type="ECO:0000313" key="3">
    <source>
        <dbReference type="Proteomes" id="UP000824120"/>
    </source>
</evidence>
<gene>
    <name evidence="2" type="ORF">H5410_023200</name>
</gene>
<dbReference type="AlphaFoldDB" id="A0A9J5ZIM1"/>
<name>A0A9J5ZIM1_SOLCO</name>
<feature type="compositionally biased region" description="Polar residues" evidence="1">
    <location>
        <begin position="46"/>
        <end position="55"/>
    </location>
</feature>
<organism evidence="2 3">
    <name type="scientific">Solanum commersonii</name>
    <name type="common">Commerson's wild potato</name>
    <name type="synonym">Commerson's nightshade</name>
    <dbReference type="NCBI Taxonomy" id="4109"/>
    <lineage>
        <taxon>Eukaryota</taxon>
        <taxon>Viridiplantae</taxon>
        <taxon>Streptophyta</taxon>
        <taxon>Embryophyta</taxon>
        <taxon>Tracheophyta</taxon>
        <taxon>Spermatophyta</taxon>
        <taxon>Magnoliopsida</taxon>
        <taxon>eudicotyledons</taxon>
        <taxon>Gunneridae</taxon>
        <taxon>Pentapetalae</taxon>
        <taxon>asterids</taxon>
        <taxon>lamiids</taxon>
        <taxon>Solanales</taxon>
        <taxon>Solanaceae</taxon>
        <taxon>Solanoideae</taxon>
        <taxon>Solaneae</taxon>
        <taxon>Solanum</taxon>
    </lineage>
</organism>
<reference evidence="2 3" key="1">
    <citation type="submission" date="2020-09" db="EMBL/GenBank/DDBJ databases">
        <title>De no assembly of potato wild relative species, Solanum commersonii.</title>
        <authorList>
            <person name="Cho K."/>
        </authorList>
    </citation>
    <scope>NUCLEOTIDE SEQUENCE [LARGE SCALE GENOMIC DNA]</scope>
    <source>
        <strain evidence="2">LZ3.2</strain>
        <tissue evidence="2">Leaf</tissue>
    </source>
</reference>
<sequence length="167" mass="18251">MVRQIAVSLSSLQSAKARCSLSPSTALASELQAINIGSRRGEQQHLWPTTTNARASSDELPAKQQRTSNNDNNEPVISLHLHSSHLRRNSSFKDGSQQIRPTQHLKKLIQDYIASFIKVGDKVGASKFLKFDLEGIRSSRQAEALDSVQIVAMSAQITKLTAALADS</sequence>
<feature type="region of interest" description="Disordered" evidence="1">
    <location>
        <begin position="39"/>
        <end position="75"/>
    </location>
</feature>
<dbReference type="Proteomes" id="UP000824120">
    <property type="component" value="Chromosome 4"/>
</dbReference>
<proteinExistence type="predicted"/>
<evidence type="ECO:0000313" key="2">
    <source>
        <dbReference type="EMBL" id="KAG5611919.1"/>
    </source>
</evidence>
<comment type="caution">
    <text evidence="2">The sequence shown here is derived from an EMBL/GenBank/DDBJ whole genome shotgun (WGS) entry which is preliminary data.</text>
</comment>